<evidence type="ECO:0000256" key="4">
    <source>
        <dbReference type="PROSITE-ProRule" id="PRU00175"/>
    </source>
</evidence>
<evidence type="ECO:0000313" key="9">
    <source>
        <dbReference type="Proteomes" id="UP001164743"/>
    </source>
</evidence>
<keyword evidence="1" id="KW-0479">Metal-binding</keyword>
<evidence type="ECO:0000259" key="7">
    <source>
        <dbReference type="PROSITE" id="PS50089"/>
    </source>
</evidence>
<dbReference type="Proteomes" id="UP001164743">
    <property type="component" value="Chromosome 18A"/>
</dbReference>
<feature type="domain" description="RING-type" evidence="7">
    <location>
        <begin position="129"/>
        <end position="174"/>
    </location>
</feature>
<dbReference type="Gene3D" id="3.30.40.10">
    <property type="entry name" value="Zinc/RING finger domain, C3HC4 (zinc finger)"/>
    <property type="match status" value="1"/>
</dbReference>
<dbReference type="InterPro" id="IPR011016">
    <property type="entry name" value="Znf_RING-CH"/>
</dbReference>
<dbReference type="InterPro" id="IPR001841">
    <property type="entry name" value="Znf_RING"/>
</dbReference>
<dbReference type="PANTHER" id="PTHR45798">
    <property type="entry name" value="RING-H2 FINGER PROTEIN ATL61-RELATED-RELATED"/>
    <property type="match status" value="1"/>
</dbReference>
<keyword evidence="5" id="KW-0175">Coiled coil</keyword>
<dbReference type="InterPro" id="IPR052788">
    <property type="entry name" value="RING-type_E3_ligase_ATL"/>
</dbReference>
<organism evidence="8 9">
    <name type="scientific">Puccinia triticina</name>
    <dbReference type="NCBI Taxonomy" id="208348"/>
    <lineage>
        <taxon>Eukaryota</taxon>
        <taxon>Fungi</taxon>
        <taxon>Dikarya</taxon>
        <taxon>Basidiomycota</taxon>
        <taxon>Pucciniomycotina</taxon>
        <taxon>Pucciniomycetes</taxon>
        <taxon>Pucciniales</taxon>
        <taxon>Pucciniaceae</taxon>
        <taxon>Puccinia</taxon>
    </lineage>
</organism>
<evidence type="ECO:0000313" key="8">
    <source>
        <dbReference type="EMBL" id="WAQ93049.1"/>
    </source>
</evidence>
<gene>
    <name evidence="8" type="ORF">PtA15_18A105</name>
</gene>
<name>A0ABY7D602_9BASI</name>
<keyword evidence="9" id="KW-1185">Reference proteome</keyword>
<dbReference type="InterPro" id="IPR013083">
    <property type="entry name" value="Znf_RING/FYVE/PHD"/>
</dbReference>
<keyword evidence="3" id="KW-0862">Zinc</keyword>
<dbReference type="RefSeq" id="XP_053028604.1">
    <property type="nucleotide sequence ID" value="XM_053164612.1"/>
</dbReference>
<dbReference type="GeneID" id="77805507"/>
<dbReference type="PROSITE" id="PS50089">
    <property type="entry name" value="ZF_RING_2"/>
    <property type="match status" value="1"/>
</dbReference>
<evidence type="ECO:0000256" key="1">
    <source>
        <dbReference type="ARBA" id="ARBA00022723"/>
    </source>
</evidence>
<keyword evidence="2 4" id="KW-0863">Zinc-finger</keyword>
<evidence type="ECO:0000256" key="2">
    <source>
        <dbReference type="ARBA" id="ARBA00022771"/>
    </source>
</evidence>
<protein>
    <recommendedName>
        <fullName evidence="7">RING-type domain-containing protein</fullName>
    </recommendedName>
</protein>
<sequence length="189" mass="20890">MSSSAGIDSEDGRSEEPSTRSSEGCPDLDPMAALDTLAVAVADARKALRELRQQTSTLELITNQLHRHAILVQLIQNALDLNLERPEPSQPTRQNTEPVASVGDLSLGVYTLATVKIFKTSSDHQGPHCLICLEDYIEGAPIIVLPCHDSHNYHLTCLTHWARHSKRLTCPLCRSPFDRQSSNDYPPEI</sequence>
<dbReference type="EMBL" id="CP110438">
    <property type="protein sequence ID" value="WAQ93049.1"/>
    <property type="molecule type" value="Genomic_DNA"/>
</dbReference>
<reference evidence="8" key="1">
    <citation type="submission" date="2022-10" db="EMBL/GenBank/DDBJ databases">
        <title>Puccinia triticina Genome sequencing and assembly.</title>
        <authorList>
            <person name="Li C."/>
        </authorList>
    </citation>
    <scope>NUCLEOTIDE SEQUENCE</scope>
    <source>
        <strain evidence="8">Pt15</strain>
    </source>
</reference>
<evidence type="ECO:0000256" key="5">
    <source>
        <dbReference type="SAM" id="Coils"/>
    </source>
</evidence>
<dbReference type="SUPFAM" id="SSF57850">
    <property type="entry name" value="RING/U-box"/>
    <property type="match status" value="1"/>
</dbReference>
<evidence type="ECO:0000256" key="3">
    <source>
        <dbReference type="ARBA" id="ARBA00022833"/>
    </source>
</evidence>
<evidence type="ECO:0000256" key="6">
    <source>
        <dbReference type="SAM" id="MobiDB-lite"/>
    </source>
</evidence>
<feature type="region of interest" description="Disordered" evidence="6">
    <location>
        <begin position="1"/>
        <end position="29"/>
    </location>
</feature>
<dbReference type="PANTHER" id="PTHR45798:SF97">
    <property type="entry name" value="ALCOHOL-SENSITIVE RING FINGER PROTEIN 1"/>
    <property type="match status" value="1"/>
</dbReference>
<dbReference type="Pfam" id="PF13639">
    <property type="entry name" value="zf-RING_2"/>
    <property type="match status" value="1"/>
</dbReference>
<dbReference type="SMART" id="SM00744">
    <property type="entry name" value="RINGv"/>
    <property type="match status" value="1"/>
</dbReference>
<proteinExistence type="predicted"/>
<dbReference type="SMART" id="SM00184">
    <property type="entry name" value="RING"/>
    <property type="match status" value="1"/>
</dbReference>
<feature type="coiled-coil region" evidence="5">
    <location>
        <begin position="34"/>
        <end position="64"/>
    </location>
</feature>
<accession>A0ABY7D602</accession>